<organism evidence="1 2">
    <name type="scientific">Prototheca wickerhamii</name>
    <dbReference type="NCBI Taxonomy" id="3111"/>
    <lineage>
        <taxon>Eukaryota</taxon>
        <taxon>Viridiplantae</taxon>
        <taxon>Chlorophyta</taxon>
        <taxon>core chlorophytes</taxon>
        <taxon>Trebouxiophyceae</taxon>
        <taxon>Chlorellales</taxon>
        <taxon>Chlorellaceae</taxon>
        <taxon>Prototheca</taxon>
    </lineage>
</organism>
<sequence>MPATLQALVAVRHPRPTLETLSCMLWIDALFSPRPDGLALCMATSAAVLRRRGRDPSAWQGLWMALLAAHAVVAHVWLDLGGLNANFSYLLNLLWALIGLRHLTACCGAWQPRLREPREISQ</sequence>
<reference evidence="1" key="1">
    <citation type="submission" date="2021-01" db="EMBL/GenBank/DDBJ databases">
        <authorList>
            <person name="Eckstrom K.M.E."/>
        </authorList>
    </citation>
    <scope>NUCLEOTIDE SEQUENCE</scope>
    <source>
        <strain evidence="1">UVCC 0001</strain>
    </source>
</reference>
<evidence type="ECO:0000313" key="1">
    <source>
        <dbReference type="EMBL" id="KAK2076859.1"/>
    </source>
</evidence>
<accession>A0AAD9MGG8</accession>
<evidence type="ECO:0000313" key="2">
    <source>
        <dbReference type="Proteomes" id="UP001255856"/>
    </source>
</evidence>
<proteinExistence type="predicted"/>
<dbReference type="EMBL" id="JASFZW010000008">
    <property type="protein sequence ID" value="KAK2076859.1"/>
    <property type="molecule type" value="Genomic_DNA"/>
</dbReference>
<keyword evidence="2" id="KW-1185">Reference proteome</keyword>
<name>A0AAD9MGG8_PROWI</name>
<dbReference type="AlphaFoldDB" id="A0AAD9MGG8"/>
<gene>
    <name evidence="1" type="ORF">QBZ16_005086</name>
</gene>
<comment type="caution">
    <text evidence="1">The sequence shown here is derived from an EMBL/GenBank/DDBJ whole genome shotgun (WGS) entry which is preliminary data.</text>
</comment>
<protein>
    <submittedName>
        <fullName evidence="1">Uncharacterized protein</fullName>
    </submittedName>
</protein>
<dbReference type="Proteomes" id="UP001255856">
    <property type="component" value="Unassembled WGS sequence"/>
</dbReference>